<dbReference type="InterPro" id="IPR047149">
    <property type="entry name" value="KIF11-like"/>
</dbReference>
<evidence type="ECO:0000313" key="6">
    <source>
        <dbReference type="EMBL" id="GJS57116.1"/>
    </source>
</evidence>
<keyword evidence="5" id="KW-0472">Membrane</keyword>
<dbReference type="Proteomes" id="UP001151760">
    <property type="component" value="Unassembled WGS sequence"/>
</dbReference>
<keyword evidence="5" id="KW-1133">Transmembrane helix</keyword>
<reference evidence="6" key="2">
    <citation type="submission" date="2022-01" db="EMBL/GenBank/DDBJ databases">
        <authorList>
            <person name="Yamashiro T."/>
            <person name="Shiraishi A."/>
            <person name="Satake H."/>
            <person name="Nakayama K."/>
        </authorList>
    </citation>
    <scope>NUCLEOTIDE SEQUENCE</scope>
</reference>
<sequence length="307" mass="34890">MKSRILDVKHSKAKHGERILYRLDGINHGIHIVIVIVLTKVGVSFIFHCLKETLSTLDYAHRAKNIKNKPEVNQKMMKTTLIKDLYGEIKRLKAEVYASREKSGVYLPKERYYQEEMERKQFEDLQTQFNARIKECFDLSSKLESTQNNLSQINKVLADTEEALKKCQHALKERDFAIIDLKNKVSASKNLYISHIEDMENVVRLHKATANGCLDDLKILASSDARCVKELLAEEAAEGQSIFDELQGHLPNNASFLFGEKIVDLKTGEETPVRIFVDDGIRPGTTLADLAKLKPIFKKDGSTITDT</sequence>
<evidence type="ECO:0000256" key="3">
    <source>
        <dbReference type="ARBA" id="ARBA00023175"/>
    </source>
</evidence>
<proteinExistence type="predicted"/>
<keyword evidence="5" id="KW-0812">Transmembrane</keyword>
<keyword evidence="7" id="KW-1185">Reference proteome</keyword>
<dbReference type="InterPro" id="IPR027417">
    <property type="entry name" value="P-loop_NTPase"/>
</dbReference>
<evidence type="ECO:0000313" key="7">
    <source>
        <dbReference type="Proteomes" id="UP001151760"/>
    </source>
</evidence>
<evidence type="ECO:0000256" key="2">
    <source>
        <dbReference type="ARBA" id="ARBA00022490"/>
    </source>
</evidence>
<organism evidence="6 7">
    <name type="scientific">Tanacetum coccineum</name>
    <dbReference type="NCBI Taxonomy" id="301880"/>
    <lineage>
        <taxon>Eukaryota</taxon>
        <taxon>Viridiplantae</taxon>
        <taxon>Streptophyta</taxon>
        <taxon>Embryophyta</taxon>
        <taxon>Tracheophyta</taxon>
        <taxon>Spermatophyta</taxon>
        <taxon>Magnoliopsida</taxon>
        <taxon>eudicotyledons</taxon>
        <taxon>Gunneridae</taxon>
        <taxon>Pentapetalae</taxon>
        <taxon>asterids</taxon>
        <taxon>campanulids</taxon>
        <taxon>Asterales</taxon>
        <taxon>Asteraceae</taxon>
        <taxon>Asteroideae</taxon>
        <taxon>Anthemideae</taxon>
        <taxon>Anthemidinae</taxon>
        <taxon>Tanacetum</taxon>
    </lineage>
</organism>
<dbReference type="EMBL" id="BQNB010008984">
    <property type="protein sequence ID" value="GJS57116.1"/>
    <property type="molecule type" value="Genomic_DNA"/>
</dbReference>
<gene>
    <name evidence="6" type="ORF">Tco_0651900</name>
</gene>
<comment type="subcellular location">
    <subcellularLocation>
        <location evidence="1">Cytoplasm</location>
        <location evidence="1">Cytoskeleton</location>
    </subcellularLocation>
</comment>
<dbReference type="Gene3D" id="1.20.58.1980">
    <property type="match status" value="1"/>
</dbReference>
<dbReference type="PANTHER" id="PTHR47970:SF12">
    <property type="entry name" value="KINESIN FAMILY MEMBER 11"/>
    <property type="match status" value="1"/>
</dbReference>
<dbReference type="InterPro" id="IPR016039">
    <property type="entry name" value="Thiolase-like"/>
</dbReference>
<comment type="caution">
    <text evidence="6">The sequence shown here is derived from an EMBL/GenBank/DDBJ whole genome shotgun (WGS) entry which is preliminary data.</text>
</comment>
<name>A0ABQ4WW26_9ASTR</name>
<keyword evidence="3" id="KW-0505">Motor protein</keyword>
<evidence type="ECO:0000256" key="4">
    <source>
        <dbReference type="ARBA" id="ARBA00023212"/>
    </source>
</evidence>
<evidence type="ECO:0000256" key="5">
    <source>
        <dbReference type="SAM" id="Phobius"/>
    </source>
</evidence>
<dbReference type="SUPFAM" id="SSF52540">
    <property type="entry name" value="P-loop containing nucleoside triphosphate hydrolases"/>
    <property type="match status" value="1"/>
</dbReference>
<accession>A0ABQ4WW26</accession>
<keyword evidence="4" id="KW-0206">Cytoskeleton</keyword>
<dbReference type="Gene3D" id="3.40.47.10">
    <property type="match status" value="1"/>
</dbReference>
<evidence type="ECO:0000256" key="1">
    <source>
        <dbReference type="ARBA" id="ARBA00004245"/>
    </source>
</evidence>
<feature type="transmembrane region" description="Helical" evidence="5">
    <location>
        <begin position="21"/>
        <end position="47"/>
    </location>
</feature>
<keyword evidence="2" id="KW-0963">Cytoplasm</keyword>
<dbReference type="PANTHER" id="PTHR47970">
    <property type="entry name" value="KINESIN-LIKE PROTEIN KIF11"/>
    <property type="match status" value="1"/>
</dbReference>
<protein>
    <submittedName>
        <fullName evidence="6">Kinesin-like protein KIN-5C</fullName>
    </submittedName>
</protein>
<reference evidence="6" key="1">
    <citation type="journal article" date="2022" name="Int. J. Mol. Sci.">
        <title>Draft Genome of Tanacetum Coccineum: Genomic Comparison of Closely Related Tanacetum-Family Plants.</title>
        <authorList>
            <person name="Yamashiro T."/>
            <person name="Shiraishi A."/>
            <person name="Nakayama K."/>
            <person name="Satake H."/>
        </authorList>
    </citation>
    <scope>NUCLEOTIDE SEQUENCE</scope>
</reference>